<dbReference type="CDD" id="cd00609">
    <property type="entry name" value="AAT_like"/>
    <property type="match status" value="1"/>
</dbReference>
<dbReference type="OrthoDB" id="9804020at2"/>
<keyword evidence="8" id="KW-1185">Reference proteome</keyword>
<dbReference type="Pfam" id="PF00392">
    <property type="entry name" value="GntR"/>
    <property type="match status" value="1"/>
</dbReference>
<evidence type="ECO:0000256" key="1">
    <source>
        <dbReference type="ARBA" id="ARBA00005384"/>
    </source>
</evidence>
<name>A0A0A3YXV3_9GAMM</name>
<evidence type="ECO:0000313" key="8">
    <source>
        <dbReference type="Proteomes" id="UP000030351"/>
    </source>
</evidence>
<evidence type="ECO:0000256" key="2">
    <source>
        <dbReference type="ARBA" id="ARBA00022898"/>
    </source>
</evidence>
<evidence type="ECO:0000259" key="6">
    <source>
        <dbReference type="PROSITE" id="PS50949"/>
    </source>
</evidence>
<comment type="caution">
    <text evidence="7">The sequence shown here is derived from an EMBL/GenBank/DDBJ whole genome shotgun (WGS) entry which is preliminary data.</text>
</comment>
<dbReference type="InterPro" id="IPR036390">
    <property type="entry name" value="WH_DNA-bd_sf"/>
</dbReference>
<dbReference type="SUPFAM" id="SSF53383">
    <property type="entry name" value="PLP-dependent transferases"/>
    <property type="match status" value="1"/>
</dbReference>
<keyword evidence="5" id="KW-0804">Transcription</keyword>
<dbReference type="AlphaFoldDB" id="A0A0A3YXV3"/>
<sequence>MTSTLDLNWFAERLTDASVKGISGVTAELIREGQIPIGTHLPSVRDLAEKLGVSPATVSAAWGQLKRQKVIAGKGRGGVWVCGDNVTPRPVRFEKIGNYGDNIRADLAMASPDPALLPDLKEAMLQGVQCPQLNSYQRDAIAQPLLEAIKPGWPYVADAWLATDGGFDAMNCIMQTLFLPGEKVIIEDPTATRLLDMLDNIGAEIMPLACDEDGPLPGALAMLLNKGATAFIYQPRTHSATGHTVSEARSEALARVLAGTRTLIVEDDGIGDLSAHPVWSLGRYFPDRTLHVRSYSKAYGPDLRMAVLSGPQAQIKRIQSWRNFGAGWTSRILQQAVAWMLTDATTQQQIQQAKAIYARRRGQLLDALAKRGLVLPARDGLSIFIPVQSEQFAMITLAARGIAVLPGERCRSGRVQFIRVSISMIQSESIESIADALLLACGLDKNAIR</sequence>
<reference evidence="7 8" key="1">
    <citation type="submission" date="2014-10" db="EMBL/GenBank/DDBJ databases">
        <title>Genome sequence of Erwinia typographi M043b.</title>
        <authorList>
            <person name="Chan K.-G."/>
            <person name="Tan W.-S."/>
        </authorList>
    </citation>
    <scope>NUCLEOTIDE SEQUENCE [LARGE SCALE GENOMIC DNA]</scope>
    <source>
        <strain evidence="7 8">M043b</strain>
    </source>
</reference>
<dbReference type="GO" id="GO:0030170">
    <property type="term" value="F:pyridoxal phosphate binding"/>
    <property type="evidence" value="ECO:0007669"/>
    <property type="project" value="InterPro"/>
</dbReference>
<proteinExistence type="inferred from homology"/>
<dbReference type="Gene3D" id="1.10.10.10">
    <property type="entry name" value="Winged helix-like DNA-binding domain superfamily/Winged helix DNA-binding domain"/>
    <property type="match status" value="1"/>
</dbReference>
<dbReference type="InterPro" id="IPR000524">
    <property type="entry name" value="Tscrpt_reg_HTH_GntR"/>
</dbReference>
<dbReference type="PANTHER" id="PTHR46577">
    <property type="entry name" value="HTH-TYPE TRANSCRIPTIONAL REGULATORY PROTEIN GABR"/>
    <property type="match status" value="1"/>
</dbReference>
<dbReference type="SMART" id="SM00345">
    <property type="entry name" value="HTH_GNTR"/>
    <property type="match status" value="1"/>
</dbReference>
<organism evidence="7 8">
    <name type="scientific">Erwinia typographi</name>
    <dbReference type="NCBI Taxonomy" id="371042"/>
    <lineage>
        <taxon>Bacteria</taxon>
        <taxon>Pseudomonadati</taxon>
        <taxon>Pseudomonadota</taxon>
        <taxon>Gammaproteobacteria</taxon>
        <taxon>Enterobacterales</taxon>
        <taxon>Erwiniaceae</taxon>
        <taxon>Erwinia</taxon>
    </lineage>
</organism>
<keyword evidence="3" id="KW-0805">Transcription regulation</keyword>
<protein>
    <submittedName>
        <fullName evidence="7">GntR family transcriptional regulator</fullName>
    </submittedName>
</protein>
<dbReference type="InterPro" id="IPR036388">
    <property type="entry name" value="WH-like_DNA-bd_sf"/>
</dbReference>
<feature type="domain" description="HTH gntR-type" evidence="6">
    <location>
        <begin position="16"/>
        <end position="84"/>
    </location>
</feature>
<dbReference type="SUPFAM" id="SSF46785">
    <property type="entry name" value="Winged helix' DNA-binding domain"/>
    <property type="match status" value="1"/>
</dbReference>
<dbReference type="GO" id="GO:0003700">
    <property type="term" value="F:DNA-binding transcription factor activity"/>
    <property type="evidence" value="ECO:0007669"/>
    <property type="project" value="InterPro"/>
</dbReference>
<dbReference type="EMBL" id="JRUQ01000051">
    <property type="protein sequence ID" value="KGT90344.1"/>
    <property type="molecule type" value="Genomic_DNA"/>
</dbReference>
<evidence type="ECO:0000256" key="4">
    <source>
        <dbReference type="ARBA" id="ARBA00023125"/>
    </source>
</evidence>
<evidence type="ECO:0000313" key="7">
    <source>
        <dbReference type="EMBL" id="KGT90344.1"/>
    </source>
</evidence>
<dbReference type="InterPro" id="IPR015421">
    <property type="entry name" value="PyrdxlP-dep_Trfase_major"/>
</dbReference>
<dbReference type="RefSeq" id="WP_034896050.1">
    <property type="nucleotide sequence ID" value="NZ_JRUQ01000051.1"/>
</dbReference>
<dbReference type="PANTHER" id="PTHR46577:SF1">
    <property type="entry name" value="HTH-TYPE TRANSCRIPTIONAL REGULATORY PROTEIN GABR"/>
    <property type="match status" value="1"/>
</dbReference>
<dbReference type="InterPro" id="IPR015424">
    <property type="entry name" value="PyrdxlP-dep_Trfase"/>
</dbReference>
<evidence type="ECO:0000256" key="3">
    <source>
        <dbReference type="ARBA" id="ARBA00023015"/>
    </source>
</evidence>
<evidence type="ECO:0000256" key="5">
    <source>
        <dbReference type="ARBA" id="ARBA00023163"/>
    </source>
</evidence>
<keyword evidence="2" id="KW-0663">Pyridoxal phosphate</keyword>
<dbReference type="Gene3D" id="3.40.640.10">
    <property type="entry name" value="Type I PLP-dependent aspartate aminotransferase-like (Major domain)"/>
    <property type="match status" value="1"/>
</dbReference>
<dbReference type="InterPro" id="IPR004839">
    <property type="entry name" value="Aminotransferase_I/II_large"/>
</dbReference>
<comment type="similarity">
    <text evidence="1">In the C-terminal section; belongs to the class-I pyridoxal-phosphate-dependent aminotransferase family.</text>
</comment>
<accession>A0A0A3YXV3</accession>
<dbReference type="Proteomes" id="UP000030351">
    <property type="component" value="Unassembled WGS sequence"/>
</dbReference>
<dbReference type="PROSITE" id="PS50949">
    <property type="entry name" value="HTH_GNTR"/>
    <property type="match status" value="1"/>
</dbReference>
<dbReference type="GO" id="GO:0003677">
    <property type="term" value="F:DNA binding"/>
    <property type="evidence" value="ECO:0007669"/>
    <property type="project" value="UniProtKB-KW"/>
</dbReference>
<gene>
    <name evidence="7" type="ORF">NG99_18310</name>
</gene>
<keyword evidence="4" id="KW-0238">DNA-binding</keyword>
<dbReference type="STRING" id="371042.NG99_18310"/>
<dbReference type="Pfam" id="PF00155">
    <property type="entry name" value="Aminotran_1_2"/>
    <property type="match status" value="1"/>
</dbReference>
<dbReference type="InterPro" id="IPR051446">
    <property type="entry name" value="HTH_trans_reg/aminotransferase"/>
</dbReference>
<dbReference type="eggNOG" id="COG1167">
    <property type="taxonomic scope" value="Bacteria"/>
</dbReference>